<dbReference type="GO" id="GO:0008270">
    <property type="term" value="F:zinc ion binding"/>
    <property type="evidence" value="ECO:0007669"/>
    <property type="project" value="UniProtKB-KW"/>
</dbReference>
<evidence type="ECO:0008006" key="9">
    <source>
        <dbReference type="Google" id="ProtNLM"/>
    </source>
</evidence>
<keyword evidence="1" id="KW-0479">Metal-binding</keyword>
<dbReference type="SMART" id="SM00233">
    <property type="entry name" value="PH"/>
    <property type="match status" value="1"/>
</dbReference>
<evidence type="ECO:0000256" key="4">
    <source>
        <dbReference type="PROSITE-ProRule" id="PRU00091"/>
    </source>
</evidence>
<dbReference type="InterPro" id="IPR001849">
    <property type="entry name" value="PH_domain"/>
</dbReference>
<evidence type="ECO:0000256" key="2">
    <source>
        <dbReference type="ARBA" id="ARBA00022771"/>
    </source>
</evidence>
<dbReference type="SMART" id="SM00064">
    <property type="entry name" value="FYVE"/>
    <property type="match status" value="1"/>
</dbReference>
<evidence type="ECO:0000313" key="8">
    <source>
        <dbReference type="Proteomes" id="UP000261520"/>
    </source>
</evidence>
<dbReference type="InterPro" id="IPR011993">
    <property type="entry name" value="PH-like_dom_sf"/>
</dbReference>
<dbReference type="GO" id="GO:0008333">
    <property type="term" value="P:endosome to lysosome transport"/>
    <property type="evidence" value="ECO:0007669"/>
    <property type="project" value="TreeGrafter"/>
</dbReference>
<dbReference type="Ensembl" id="ENSPMGT00000011078.1">
    <property type="protein sequence ID" value="ENSPMGP00000010384.1"/>
    <property type="gene ID" value="ENSPMGG00000008605.1"/>
</dbReference>
<name>A0A3B4A162_9GOBI</name>
<keyword evidence="2 4" id="KW-0863">Zinc-finger</keyword>
<feature type="domain" description="FYVE-type" evidence="6">
    <location>
        <begin position="152"/>
        <end position="212"/>
    </location>
</feature>
<evidence type="ECO:0000256" key="3">
    <source>
        <dbReference type="ARBA" id="ARBA00022833"/>
    </source>
</evidence>
<dbReference type="CDD" id="cd01218">
    <property type="entry name" value="PH_Phafin2-like"/>
    <property type="match status" value="1"/>
</dbReference>
<reference evidence="7" key="2">
    <citation type="submission" date="2025-09" db="UniProtKB">
        <authorList>
            <consortium name="Ensembl"/>
        </authorList>
    </citation>
    <scope>IDENTIFICATION</scope>
</reference>
<dbReference type="InterPro" id="IPR017455">
    <property type="entry name" value="Znf_FYVE-rel"/>
</dbReference>
<proteinExistence type="predicted"/>
<evidence type="ECO:0000256" key="1">
    <source>
        <dbReference type="ARBA" id="ARBA00022723"/>
    </source>
</evidence>
<keyword evidence="3" id="KW-0862">Zinc</keyword>
<dbReference type="PANTHER" id="PTHR46280:SF2">
    <property type="entry name" value="PLECKSTRIN HOMOLOGY DOMAIN-CONTAINING FAMILY F MEMBER 1"/>
    <property type="match status" value="1"/>
</dbReference>
<dbReference type="Gene3D" id="2.30.29.30">
    <property type="entry name" value="Pleckstrin-homology domain (PH domain)/Phosphotyrosine-binding domain (PTB)"/>
    <property type="match status" value="1"/>
</dbReference>
<organism evidence="7 8">
    <name type="scientific">Periophthalmus magnuspinnatus</name>
    <dbReference type="NCBI Taxonomy" id="409849"/>
    <lineage>
        <taxon>Eukaryota</taxon>
        <taxon>Metazoa</taxon>
        <taxon>Chordata</taxon>
        <taxon>Craniata</taxon>
        <taxon>Vertebrata</taxon>
        <taxon>Euteleostomi</taxon>
        <taxon>Actinopterygii</taxon>
        <taxon>Neopterygii</taxon>
        <taxon>Teleostei</taxon>
        <taxon>Neoteleostei</taxon>
        <taxon>Acanthomorphata</taxon>
        <taxon>Gobiaria</taxon>
        <taxon>Gobiiformes</taxon>
        <taxon>Gobioidei</taxon>
        <taxon>Gobiidae</taxon>
        <taxon>Oxudercinae</taxon>
        <taxon>Periophthalmus</taxon>
    </lineage>
</organism>
<dbReference type="OrthoDB" id="70570at2759"/>
<dbReference type="STRING" id="409849.ENSPMGP00000010384"/>
<dbReference type="GO" id="GO:0005769">
    <property type="term" value="C:early endosome"/>
    <property type="evidence" value="ECO:0007669"/>
    <property type="project" value="TreeGrafter"/>
</dbReference>
<dbReference type="GO" id="GO:0007032">
    <property type="term" value="P:endosome organization"/>
    <property type="evidence" value="ECO:0007669"/>
    <property type="project" value="TreeGrafter"/>
</dbReference>
<dbReference type="PANTHER" id="PTHR46280">
    <property type="entry name" value="PLECKSTRIN HOMOLOGY DOMAIN-CONTAINING FAMILY F MEMBER 2-RELATED"/>
    <property type="match status" value="1"/>
</dbReference>
<evidence type="ECO:0000313" key="7">
    <source>
        <dbReference type="Ensembl" id="ENSPMGP00000010384.1"/>
    </source>
</evidence>
<feature type="domain" description="PH" evidence="5">
    <location>
        <begin position="35"/>
        <end position="131"/>
    </location>
</feature>
<accession>A0A3B4A162</accession>
<dbReference type="InterPro" id="IPR000306">
    <property type="entry name" value="Znf_FYVE"/>
</dbReference>
<evidence type="ECO:0000259" key="6">
    <source>
        <dbReference type="PROSITE" id="PS50178"/>
    </source>
</evidence>
<dbReference type="InterPro" id="IPR013083">
    <property type="entry name" value="Znf_RING/FYVE/PHD"/>
</dbReference>
<dbReference type="InterPro" id="IPR051765">
    <property type="entry name" value="PH_domain-containing_F"/>
</dbReference>
<protein>
    <recommendedName>
        <fullName evidence="9">Pleckstrin homology and FYVE domain containing 1</fullName>
    </recommendedName>
</protein>
<reference evidence="7" key="1">
    <citation type="submission" date="2025-08" db="UniProtKB">
        <authorList>
            <consortium name="Ensembl"/>
        </authorList>
    </citation>
    <scope>IDENTIFICATION</scope>
</reference>
<dbReference type="PROSITE" id="PS50003">
    <property type="entry name" value="PH_DOMAIN"/>
    <property type="match status" value="1"/>
</dbReference>
<dbReference type="Pfam" id="PF00169">
    <property type="entry name" value="PH"/>
    <property type="match status" value="1"/>
</dbReference>
<keyword evidence="8" id="KW-1185">Reference proteome</keyword>
<dbReference type="GO" id="GO:0035091">
    <property type="term" value="F:phosphatidylinositol binding"/>
    <property type="evidence" value="ECO:0007669"/>
    <property type="project" value="TreeGrafter"/>
</dbReference>
<dbReference type="Gene3D" id="3.30.40.10">
    <property type="entry name" value="Zinc/RING finger domain, C3HC4 (zinc finger)"/>
    <property type="match status" value="1"/>
</dbReference>
<sequence>MTQQISFMVENQRRMEAVQKCFGPSGTRILDPGRVLVGEGRLMKQSRRGAQPKAFFLFNDMLVYGSIVINGRWFKKQKIIPLEDIELEDLENGFQMKHQWLVKTPRKSFYVSAASPDEKQAWMEHIEVCKARLLQSSDRRPSSRFAVTWIPDPASAICMRCSRKFTVTHRRHHCRKCGLLVCGVCSRKRAVIGNIHPTKRQRVCVQCHSSLSLEEDRRGRGDSTGLRSDEDEHVSIEEPHYEDYIEDDYHPVNWADNGMESFSPYVYLKPEHVWPPL</sequence>
<dbReference type="Pfam" id="PF01363">
    <property type="entry name" value="FYVE"/>
    <property type="match status" value="1"/>
</dbReference>
<dbReference type="SUPFAM" id="SSF50729">
    <property type="entry name" value="PH domain-like"/>
    <property type="match status" value="1"/>
</dbReference>
<evidence type="ECO:0000259" key="5">
    <source>
        <dbReference type="PROSITE" id="PS50003"/>
    </source>
</evidence>
<dbReference type="InterPro" id="IPR037871">
    <property type="entry name" value="PH_Phafin"/>
</dbReference>
<dbReference type="SUPFAM" id="SSF57903">
    <property type="entry name" value="FYVE/PHD zinc finger"/>
    <property type="match status" value="1"/>
</dbReference>
<dbReference type="AlphaFoldDB" id="A0A3B4A162"/>
<dbReference type="InterPro" id="IPR011011">
    <property type="entry name" value="Znf_FYVE_PHD"/>
</dbReference>
<dbReference type="PROSITE" id="PS50178">
    <property type="entry name" value="ZF_FYVE"/>
    <property type="match status" value="1"/>
</dbReference>
<dbReference type="Proteomes" id="UP000261520">
    <property type="component" value="Unplaced"/>
</dbReference>